<dbReference type="InterPro" id="IPR002502">
    <property type="entry name" value="Amidase_domain"/>
</dbReference>
<dbReference type="Pfam" id="PF01510">
    <property type="entry name" value="Amidase_2"/>
    <property type="match status" value="1"/>
</dbReference>
<dbReference type="EC" id="3.5.1.28" evidence="2"/>
<evidence type="ECO:0000256" key="1">
    <source>
        <dbReference type="ARBA" id="ARBA00001561"/>
    </source>
</evidence>
<evidence type="ECO:0000256" key="4">
    <source>
        <dbReference type="ARBA" id="ARBA00023316"/>
    </source>
</evidence>
<accession>A0A1T4NAB4</accession>
<keyword evidence="4" id="KW-0961">Cell wall biogenesis/degradation</keyword>
<dbReference type="CDD" id="cd06583">
    <property type="entry name" value="PGRP"/>
    <property type="match status" value="1"/>
</dbReference>
<evidence type="ECO:0000313" key="6">
    <source>
        <dbReference type="EMBL" id="SJZ76017.1"/>
    </source>
</evidence>
<dbReference type="OrthoDB" id="8844265at2"/>
<name>A0A1T4NAB4_9GAMM</name>
<keyword evidence="7" id="KW-1185">Reference proteome</keyword>
<protein>
    <recommendedName>
        <fullName evidence="2">N-acetylmuramoyl-L-alanine amidase</fullName>
        <ecNumber evidence="2">3.5.1.28</ecNumber>
    </recommendedName>
</protein>
<evidence type="ECO:0000256" key="3">
    <source>
        <dbReference type="ARBA" id="ARBA00022801"/>
    </source>
</evidence>
<dbReference type="Proteomes" id="UP000190061">
    <property type="component" value="Unassembled WGS sequence"/>
</dbReference>
<comment type="catalytic activity">
    <reaction evidence="1">
        <text>Hydrolyzes the link between N-acetylmuramoyl residues and L-amino acid residues in certain cell-wall glycopeptides.</text>
        <dbReference type="EC" id="3.5.1.28"/>
    </reaction>
</comment>
<evidence type="ECO:0000313" key="7">
    <source>
        <dbReference type="Proteomes" id="UP000190061"/>
    </source>
</evidence>
<dbReference type="InterPro" id="IPR036505">
    <property type="entry name" value="Amidase/PGRP_sf"/>
</dbReference>
<evidence type="ECO:0000256" key="2">
    <source>
        <dbReference type="ARBA" id="ARBA00011901"/>
    </source>
</evidence>
<feature type="domain" description="N-acetylmuramoyl-L-alanine amidase" evidence="5">
    <location>
        <begin position="56"/>
        <end position="206"/>
    </location>
</feature>
<dbReference type="GO" id="GO:0009253">
    <property type="term" value="P:peptidoglycan catabolic process"/>
    <property type="evidence" value="ECO:0007669"/>
    <property type="project" value="InterPro"/>
</dbReference>
<proteinExistence type="predicted"/>
<dbReference type="Gene3D" id="3.40.80.10">
    <property type="entry name" value="Peptidoglycan recognition protein-like"/>
    <property type="match status" value="1"/>
</dbReference>
<dbReference type="SUPFAM" id="SSF55846">
    <property type="entry name" value="N-acetylmuramoyl-L-alanine amidase-like"/>
    <property type="match status" value="1"/>
</dbReference>
<dbReference type="RefSeq" id="WP_078757362.1">
    <property type="nucleotide sequence ID" value="NZ_FUXP01000001.1"/>
</dbReference>
<keyword evidence="3" id="KW-0378">Hydrolase</keyword>
<organism evidence="6 7">
    <name type="scientific">Lysobacter spongiicola DSM 21749</name>
    <dbReference type="NCBI Taxonomy" id="1122188"/>
    <lineage>
        <taxon>Bacteria</taxon>
        <taxon>Pseudomonadati</taxon>
        <taxon>Pseudomonadota</taxon>
        <taxon>Gammaproteobacteria</taxon>
        <taxon>Lysobacterales</taxon>
        <taxon>Lysobacteraceae</taxon>
        <taxon>Novilysobacter</taxon>
    </lineage>
</organism>
<evidence type="ECO:0000259" key="5">
    <source>
        <dbReference type="Pfam" id="PF01510"/>
    </source>
</evidence>
<dbReference type="GO" id="GO:0008745">
    <property type="term" value="F:N-acetylmuramoyl-L-alanine amidase activity"/>
    <property type="evidence" value="ECO:0007669"/>
    <property type="project" value="UniProtKB-EC"/>
</dbReference>
<dbReference type="PANTHER" id="PTHR30417:SF1">
    <property type="entry name" value="N-ACETYLMURAMOYL-L-ALANINE AMIDASE AMID"/>
    <property type="match status" value="1"/>
</dbReference>
<dbReference type="PANTHER" id="PTHR30417">
    <property type="entry name" value="N-ACETYLMURAMOYL-L-ALANINE AMIDASE AMID"/>
    <property type="match status" value="1"/>
</dbReference>
<dbReference type="AlphaFoldDB" id="A0A1T4NAB4"/>
<reference evidence="6 7" key="1">
    <citation type="submission" date="2017-02" db="EMBL/GenBank/DDBJ databases">
        <authorList>
            <person name="Peterson S.W."/>
        </authorList>
    </citation>
    <scope>NUCLEOTIDE SEQUENCE [LARGE SCALE GENOMIC DNA]</scope>
    <source>
        <strain evidence="6 7">DSM 21749</strain>
    </source>
</reference>
<sequence length="235" mass="25487">MSRFVHVAGSITSVIANSQRKEVAVPIYVGSNGYVQNAGYEIRPVPALENGPLDGPRAIVLHRTDSTTTEGTIRSFERGVGTHFLVGKDGAVIQAASLLQKTAHVGKIRSRCHITGTCSAEEQALIDSWGWAPSRIHSHERDKPYPIRFPTNEDSVGIETVAKFDKAANVWEAPTVAQASSIARLIGILKSEYGLTNADIYEHDEISYKQGGEGAGLYDSDGDDRLPVRLAPPFF</sequence>
<dbReference type="InterPro" id="IPR051206">
    <property type="entry name" value="NAMLAA_amidase_2"/>
</dbReference>
<dbReference type="EMBL" id="FUXP01000001">
    <property type="protein sequence ID" value="SJZ76017.1"/>
    <property type="molecule type" value="Genomic_DNA"/>
</dbReference>
<gene>
    <name evidence="6" type="ORF">SAMN02745674_00798</name>
</gene>
<dbReference type="STRING" id="1122188.SAMN02745674_00798"/>
<dbReference type="GO" id="GO:0071555">
    <property type="term" value="P:cell wall organization"/>
    <property type="evidence" value="ECO:0007669"/>
    <property type="project" value="UniProtKB-KW"/>
</dbReference>
<dbReference type="GO" id="GO:0009254">
    <property type="term" value="P:peptidoglycan turnover"/>
    <property type="evidence" value="ECO:0007669"/>
    <property type="project" value="TreeGrafter"/>
</dbReference>